<evidence type="ECO:0000313" key="1">
    <source>
        <dbReference type="EMBL" id="KAH6931521.1"/>
    </source>
</evidence>
<accession>A0ACB7SC61</accession>
<evidence type="ECO:0000313" key="2">
    <source>
        <dbReference type="Proteomes" id="UP000821845"/>
    </source>
</evidence>
<keyword evidence="2" id="KW-1185">Reference proteome</keyword>
<protein>
    <submittedName>
        <fullName evidence="1">Uncharacterized protein</fullName>
    </submittedName>
</protein>
<reference evidence="1" key="1">
    <citation type="submission" date="2020-05" db="EMBL/GenBank/DDBJ databases">
        <title>Large-scale comparative analyses of tick genomes elucidate their genetic diversity and vector capacities.</title>
        <authorList>
            <person name="Jia N."/>
            <person name="Wang J."/>
            <person name="Shi W."/>
            <person name="Du L."/>
            <person name="Sun Y."/>
            <person name="Zhan W."/>
            <person name="Jiang J."/>
            <person name="Wang Q."/>
            <person name="Zhang B."/>
            <person name="Ji P."/>
            <person name="Sakyi L.B."/>
            <person name="Cui X."/>
            <person name="Yuan T."/>
            <person name="Jiang B."/>
            <person name="Yang W."/>
            <person name="Lam T.T.-Y."/>
            <person name="Chang Q."/>
            <person name="Ding S."/>
            <person name="Wang X."/>
            <person name="Zhu J."/>
            <person name="Ruan X."/>
            <person name="Zhao L."/>
            <person name="Wei J."/>
            <person name="Que T."/>
            <person name="Du C."/>
            <person name="Cheng J."/>
            <person name="Dai P."/>
            <person name="Han X."/>
            <person name="Huang E."/>
            <person name="Gao Y."/>
            <person name="Liu J."/>
            <person name="Shao H."/>
            <person name="Ye R."/>
            <person name="Li L."/>
            <person name="Wei W."/>
            <person name="Wang X."/>
            <person name="Wang C."/>
            <person name="Yang T."/>
            <person name="Huo Q."/>
            <person name="Li W."/>
            <person name="Guo W."/>
            <person name="Chen H."/>
            <person name="Zhou L."/>
            <person name="Ni X."/>
            <person name="Tian J."/>
            <person name="Zhou Y."/>
            <person name="Sheng Y."/>
            <person name="Liu T."/>
            <person name="Pan Y."/>
            <person name="Xia L."/>
            <person name="Li J."/>
            <person name="Zhao F."/>
            <person name="Cao W."/>
        </authorList>
    </citation>
    <scope>NUCLEOTIDE SEQUENCE</scope>
    <source>
        <strain evidence="1">Hyas-2018</strain>
    </source>
</reference>
<proteinExistence type="predicted"/>
<dbReference type="EMBL" id="CM023485">
    <property type="protein sequence ID" value="KAH6931521.1"/>
    <property type="molecule type" value="Genomic_DNA"/>
</dbReference>
<organism evidence="1 2">
    <name type="scientific">Hyalomma asiaticum</name>
    <name type="common">Tick</name>
    <dbReference type="NCBI Taxonomy" id="266040"/>
    <lineage>
        <taxon>Eukaryota</taxon>
        <taxon>Metazoa</taxon>
        <taxon>Ecdysozoa</taxon>
        <taxon>Arthropoda</taxon>
        <taxon>Chelicerata</taxon>
        <taxon>Arachnida</taxon>
        <taxon>Acari</taxon>
        <taxon>Parasitiformes</taxon>
        <taxon>Ixodida</taxon>
        <taxon>Ixodoidea</taxon>
        <taxon>Ixodidae</taxon>
        <taxon>Hyalomminae</taxon>
        <taxon>Hyalomma</taxon>
    </lineage>
</organism>
<comment type="caution">
    <text evidence="1">The sequence shown here is derived from an EMBL/GenBank/DDBJ whole genome shotgun (WGS) entry which is preliminary data.</text>
</comment>
<name>A0ACB7SC61_HYAAI</name>
<sequence length="113" mass="12829">MWIFEEIGLAPTDNMGWTIQLPREIREELVVAPLPRNVHPVHNADRRKARASAILKQIHNDKVEANFVDAAAYRDGKACKGFRRRQLGKVINCALVRTTAIALAMQDARTLIW</sequence>
<gene>
    <name evidence="1" type="ORF">HPB50_024886</name>
</gene>
<dbReference type="Proteomes" id="UP000821845">
    <property type="component" value="Chromosome 5"/>
</dbReference>